<evidence type="ECO:0000256" key="1">
    <source>
        <dbReference type="SAM" id="MobiDB-lite"/>
    </source>
</evidence>
<dbReference type="EMBL" id="DWWB01000055">
    <property type="protein sequence ID" value="HJC67031.1"/>
    <property type="molecule type" value="Genomic_DNA"/>
</dbReference>
<feature type="region of interest" description="Disordered" evidence="1">
    <location>
        <begin position="141"/>
        <end position="168"/>
    </location>
</feature>
<evidence type="ECO:0000313" key="2">
    <source>
        <dbReference type="EMBL" id="HJC67031.1"/>
    </source>
</evidence>
<reference evidence="2" key="2">
    <citation type="submission" date="2021-04" db="EMBL/GenBank/DDBJ databases">
        <authorList>
            <person name="Gilroy R."/>
        </authorList>
    </citation>
    <scope>NUCLEOTIDE SEQUENCE</scope>
    <source>
        <strain evidence="2">CHK198-12963</strain>
    </source>
</reference>
<gene>
    <name evidence="2" type="ORF">H9931_10020</name>
</gene>
<evidence type="ECO:0000313" key="3">
    <source>
        <dbReference type="Proteomes" id="UP000823863"/>
    </source>
</evidence>
<sequence length="168" mass="18559">MMMKFPAIRPLDSKITDYFASADQNLSIPLIQVPTEEGLSLPYLCPSLTSPDGKLLVLGVHQERTILGGGLVRGLWFGREGRIWLPSPGPGQSSLALTVLPYRCLIAGPVFTQLLKQARSRDPLEDFAAVWELAVQNVEERDDFPQGVPEESPNGEPEYHLDHPSLRA</sequence>
<dbReference type="Proteomes" id="UP000823863">
    <property type="component" value="Unassembled WGS sequence"/>
</dbReference>
<comment type="caution">
    <text evidence="2">The sequence shown here is derived from an EMBL/GenBank/DDBJ whole genome shotgun (WGS) entry which is preliminary data.</text>
</comment>
<proteinExistence type="predicted"/>
<dbReference type="AlphaFoldDB" id="A0A9D2TFC3"/>
<accession>A0A9D2TFC3</accession>
<organism evidence="2 3">
    <name type="scientific">Candidatus Enterocloster excrementigallinarum</name>
    <dbReference type="NCBI Taxonomy" id="2838558"/>
    <lineage>
        <taxon>Bacteria</taxon>
        <taxon>Bacillati</taxon>
        <taxon>Bacillota</taxon>
        <taxon>Clostridia</taxon>
        <taxon>Lachnospirales</taxon>
        <taxon>Lachnospiraceae</taxon>
        <taxon>Enterocloster</taxon>
    </lineage>
</organism>
<name>A0A9D2TFC3_9FIRM</name>
<reference evidence="2" key="1">
    <citation type="journal article" date="2021" name="PeerJ">
        <title>Extensive microbial diversity within the chicken gut microbiome revealed by metagenomics and culture.</title>
        <authorList>
            <person name="Gilroy R."/>
            <person name="Ravi A."/>
            <person name="Getino M."/>
            <person name="Pursley I."/>
            <person name="Horton D.L."/>
            <person name="Alikhan N.F."/>
            <person name="Baker D."/>
            <person name="Gharbi K."/>
            <person name="Hall N."/>
            <person name="Watson M."/>
            <person name="Adriaenssens E.M."/>
            <person name="Foster-Nyarko E."/>
            <person name="Jarju S."/>
            <person name="Secka A."/>
            <person name="Antonio M."/>
            <person name="Oren A."/>
            <person name="Chaudhuri R.R."/>
            <person name="La Ragione R."/>
            <person name="Hildebrand F."/>
            <person name="Pallen M.J."/>
        </authorList>
    </citation>
    <scope>NUCLEOTIDE SEQUENCE</scope>
    <source>
        <strain evidence="2">CHK198-12963</strain>
    </source>
</reference>
<feature type="compositionally biased region" description="Basic and acidic residues" evidence="1">
    <location>
        <begin position="157"/>
        <end position="168"/>
    </location>
</feature>
<protein>
    <submittedName>
        <fullName evidence="2">Uncharacterized protein</fullName>
    </submittedName>
</protein>